<evidence type="ECO:0000256" key="1">
    <source>
        <dbReference type="ARBA" id="ARBA00022962"/>
    </source>
</evidence>
<dbReference type="PANTHER" id="PTHR43187">
    <property type="entry name" value="GLUTAMINE AMIDOTRANSFERASE DUG3-RELATED"/>
    <property type="match status" value="1"/>
</dbReference>
<dbReference type="GO" id="GO:0005737">
    <property type="term" value="C:cytoplasm"/>
    <property type="evidence" value="ECO:0007669"/>
    <property type="project" value="TreeGrafter"/>
</dbReference>
<name>A0A6C0DA88_9ZZZZ</name>
<dbReference type="GO" id="GO:0061672">
    <property type="term" value="C:glutathione hydrolase complex"/>
    <property type="evidence" value="ECO:0007669"/>
    <property type="project" value="TreeGrafter"/>
</dbReference>
<dbReference type="InterPro" id="IPR017932">
    <property type="entry name" value="GATase_2_dom"/>
</dbReference>
<keyword evidence="1" id="KW-0315">Glutamine amidotransferase</keyword>
<dbReference type="InterPro" id="IPR052373">
    <property type="entry name" value="Gamma-glu_amide_hydrolase"/>
</dbReference>
<dbReference type="InterPro" id="IPR026869">
    <property type="entry name" value="EgtC-like"/>
</dbReference>
<proteinExistence type="predicted"/>
<dbReference type="InterPro" id="IPR029055">
    <property type="entry name" value="Ntn_hydrolases_N"/>
</dbReference>
<dbReference type="AlphaFoldDB" id="A0A6C0DA88"/>
<organism evidence="3">
    <name type="scientific">viral metagenome</name>
    <dbReference type="NCBI Taxonomy" id="1070528"/>
    <lineage>
        <taxon>unclassified sequences</taxon>
        <taxon>metagenomes</taxon>
        <taxon>organismal metagenomes</taxon>
    </lineage>
</organism>
<dbReference type="EMBL" id="MN739566">
    <property type="protein sequence ID" value="QHT13371.1"/>
    <property type="molecule type" value="Genomic_DNA"/>
</dbReference>
<dbReference type="CDD" id="cd01908">
    <property type="entry name" value="YafJ"/>
    <property type="match status" value="1"/>
</dbReference>
<evidence type="ECO:0000259" key="2">
    <source>
        <dbReference type="PROSITE" id="PS51278"/>
    </source>
</evidence>
<sequence>MCRLFLSINNENILPKLFSFLKQSDHDHKFTPGCNNYRDHIQHKDGFGFAWLVDNTYKIYKQPILYNQDKSLNDKLKEIKSSIVLGHIRNKSISDIKYDNTHPFIYENNVFIHNGFIKNFLKNKKLLMNYIDPKYKMLGETDSEFLFYLYLSIYNKIKDYKLSMKIMLNLFRYLKIELSANIIFANNEVVVITRYLVNDNKIEYPASLYYNNVSSNSLLITSEPITESWTIIPSNSIILFDIKNSIII</sequence>
<dbReference type="SUPFAM" id="SSF56235">
    <property type="entry name" value="N-terminal nucleophile aminohydrolases (Ntn hydrolases)"/>
    <property type="match status" value="1"/>
</dbReference>
<reference evidence="3" key="1">
    <citation type="journal article" date="2020" name="Nature">
        <title>Giant virus diversity and host interactions through global metagenomics.</title>
        <authorList>
            <person name="Schulz F."/>
            <person name="Roux S."/>
            <person name="Paez-Espino D."/>
            <person name="Jungbluth S."/>
            <person name="Walsh D.A."/>
            <person name="Denef V.J."/>
            <person name="McMahon K.D."/>
            <person name="Konstantinidis K.T."/>
            <person name="Eloe-Fadrosh E.A."/>
            <person name="Kyrpides N.C."/>
            <person name="Woyke T."/>
        </authorList>
    </citation>
    <scope>NUCLEOTIDE SEQUENCE</scope>
    <source>
        <strain evidence="3">GVMAG-M-3300023174-131</strain>
    </source>
</reference>
<feature type="domain" description="Glutamine amidotransferase type-2" evidence="2">
    <location>
        <begin position="2"/>
        <end position="248"/>
    </location>
</feature>
<dbReference type="Gene3D" id="3.60.20.10">
    <property type="entry name" value="Glutamine Phosphoribosylpyrophosphate, subunit 1, domain 1"/>
    <property type="match status" value="1"/>
</dbReference>
<dbReference type="GO" id="GO:0006751">
    <property type="term" value="P:glutathione catabolic process"/>
    <property type="evidence" value="ECO:0007669"/>
    <property type="project" value="TreeGrafter"/>
</dbReference>
<accession>A0A6C0DA88</accession>
<dbReference type="Pfam" id="PF13230">
    <property type="entry name" value="GATase_4"/>
    <property type="match status" value="1"/>
</dbReference>
<evidence type="ECO:0000313" key="3">
    <source>
        <dbReference type="EMBL" id="QHT13371.1"/>
    </source>
</evidence>
<dbReference type="PROSITE" id="PS51278">
    <property type="entry name" value="GATASE_TYPE_2"/>
    <property type="match status" value="1"/>
</dbReference>
<dbReference type="GO" id="GO:0008242">
    <property type="term" value="F:omega peptidase activity"/>
    <property type="evidence" value="ECO:0007669"/>
    <property type="project" value="TreeGrafter"/>
</dbReference>
<dbReference type="PANTHER" id="PTHR43187:SF1">
    <property type="entry name" value="GLUTAMINE AMIDOTRANSFERASE DUG3-RELATED"/>
    <property type="match status" value="1"/>
</dbReference>
<protein>
    <recommendedName>
        <fullName evidence="2">Glutamine amidotransferase type-2 domain-containing protein</fullName>
    </recommendedName>
</protein>